<dbReference type="OrthoDB" id="9796689at2"/>
<protein>
    <submittedName>
        <fullName evidence="2">Lipolytic protein G-D-S-L family</fullName>
    </submittedName>
</protein>
<dbReference type="AlphaFoldDB" id="A0A0H4PFA6"/>
<dbReference type="Gene3D" id="3.40.50.1110">
    <property type="entry name" value="SGNH hydrolase"/>
    <property type="match status" value="1"/>
</dbReference>
<sequence>MNKLFYILLLFIGQEVLAQSPIKVACVGNSITQGPGREHPDSYPLQLQEKLGKKYHVINFGVSGRTLLKNGDYPYWNEPQFEGVKSFAPDILVIKLGTNDSKPQNWKYKDEFLDNYVEMIETFRASMPENGKIYVCLPVPVFKTNFDITEEIIVNEMVQLIRQAAEKTGASLIDMHQPMEKYGKLFADGVHPNKRGNKIMAKLIAKEIR</sequence>
<dbReference type="PANTHER" id="PTHR30383:SF5">
    <property type="entry name" value="SGNH HYDROLASE-TYPE ESTERASE DOMAIN-CONTAINING PROTEIN"/>
    <property type="match status" value="1"/>
</dbReference>
<keyword evidence="3" id="KW-1185">Reference proteome</keyword>
<reference evidence="2 3" key="1">
    <citation type="submission" date="2015-07" db="EMBL/GenBank/DDBJ databases">
        <authorList>
            <person name="Kim K.M."/>
        </authorList>
    </citation>
    <scope>NUCLEOTIDE SEQUENCE [LARGE SCALE GENOMIC DNA]</scope>
    <source>
        <strain evidence="2 3">KCTC 12363</strain>
    </source>
</reference>
<dbReference type="KEGG" id="camu:CA2015_2053"/>
<dbReference type="InterPro" id="IPR051532">
    <property type="entry name" value="Ester_Hydrolysis_Enzymes"/>
</dbReference>
<feature type="domain" description="SGNH hydrolase-type esterase" evidence="1">
    <location>
        <begin position="26"/>
        <end position="199"/>
    </location>
</feature>
<dbReference type="STRING" id="320787.CA2015_2053"/>
<proteinExistence type="predicted"/>
<evidence type="ECO:0000313" key="2">
    <source>
        <dbReference type="EMBL" id="AKP51478.1"/>
    </source>
</evidence>
<dbReference type="GO" id="GO:0004622">
    <property type="term" value="F:phosphatidylcholine lysophospholipase activity"/>
    <property type="evidence" value="ECO:0007669"/>
    <property type="project" value="TreeGrafter"/>
</dbReference>
<gene>
    <name evidence="2" type="ORF">CA2015_2053</name>
</gene>
<dbReference type="InterPro" id="IPR013830">
    <property type="entry name" value="SGNH_hydro"/>
</dbReference>
<dbReference type="InterPro" id="IPR036514">
    <property type="entry name" value="SGNH_hydro_sf"/>
</dbReference>
<evidence type="ECO:0000259" key="1">
    <source>
        <dbReference type="Pfam" id="PF13472"/>
    </source>
</evidence>
<dbReference type="PANTHER" id="PTHR30383">
    <property type="entry name" value="THIOESTERASE 1/PROTEASE 1/LYSOPHOSPHOLIPASE L1"/>
    <property type="match status" value="1"/>
</dbReference>
<dbReference type="RefSeq" id="WP_048641809.1">
    <property type="nucleotide sequence ID" value="NZ_CP012040.1"/>
</dbReference>
<name>A0A0H4PFA6_9BACT</name>
<evidence type="ECO:0000313" key="3">
    <source>
        <dbReference type="Proteomes" id="UP000036520"/>
    </source>
</evidence>
<organism evidence="2 3">
    <name type="scientific">Cyclobacterium amurskyense</name>
    <dbReference type="NCBI Taxonomy" id="320787"/>
    <lineage>
        <taxon>Bacteria</taxon>
        <taxon>Pseudomonadati</taxon>
        <taxon>Bacteroidota</taxon>
        <taxon>Cytophagia</taxon>
        <taxon>Cytophagales</taxon>
        <taxon>Cyclobacteriaceae</taxon>
        <taxon>Cyclobacterium</taxon>
    </lineage>
</organism>
<accession>A0A0H4PFA6</accession>
<dbReference type="EMBL" id="CP012040">
    <property type="protein sequence ID" value="AKP51478.1"/>
    <property type="molecule type" value="Genomic_DNA"/>
</dbReference>
<dbReference type="SUPFAM" id="SSF52266">
    <property type="entry name" value="SGNH hydrolase"/>
    <property type="match status" value="1"/>
</dbReference>
<dbReference type="Pfam" id="PF13472">
    <property type="entry name" value="Lipase_GDSL_2"/>
    <property type="match status" value="1"/>
</dbReference>
<dbReference type="Proteomes" id="UP000036520">
    <property type="component" value="Chromosome"/>
</dbReference>